<dbReference type="VEuPathDB" id="VectorBase:ACUA010775"/>
<keyword evidence="2" id="KW-1185">Reference proteome</keyword>
<accession>A0A182M6M5</accession>
<reference evidence="1" key="2">
    <citation type="submission" date="2020-05" db="UniProtKB">
        <authorList>
            <consortium name="EnsemblMetazoa"/>
        </authorList>
    </citation>
    <scope>IDENTIFICATION</scope>
    <source>
        <strain evidence="1">A-37</strain>
    </source>
</reference>
<dbReference type="AlphaFoldDB" id="A0A182M6M5"/>
<proteinExistence type="predicted"/>
<evidence type="ECO:0008006" key="3">
    <source>
        <dbReference type="Google" id="ProtNLM"/>
    </source>
</evidence>
<evidence type="ECO:0000313" key="1">
    <source>
        <dbReference type="EnsemblMetazoa" id="ACUA010775-PA"/>
    </source>
</evidence>
<sequence length="244" mass="26619">MAEGTYEYECMRAELLGLAHPSREEFEEKMKLRQETEVEEQLTEQLKEVDLQDESVQGTSGKMDELNSILTATQQKINKFKVACGSLTSLLKLRPSTPSNEPAGASEGKSINDALDTLDTMKDLDTSSDATVAKAAAKDIGTKVTSQLDKLDSLLYKADNATYSMKHQTDQMKKIAKYMHTMTANTNSTMKMIPVTIQAVSASVPANALASPFRSCTESSARITYPSTRAGSTSATIVHTRTAF</sequence>
<reference evidence="2" key="1">
    <citation type="submission" date="2013-09" db="EMBL/GenBank/DDBJ databases">
        <title>The Genome Sequence of Anopheles culicifacies species A.</title>
        <authorList>
            <consortium name="The Broad Institute Genomics Platform"/>
            <person name="Neafsey D.E."/>
            <person name="Besansky N."/>
            <person name="Howell P."/>
            <person name="Walton C."/>
            <person name="Young S.K."/>
            <person name="Zeng Q."/>
            <person name="Gargeya S."/>
            <person name="Fitzgerald M."/>
            <person name="Haas B."/>
            <person name="Abouelleil A."/>
            <person name="Allen A.W."/>
            <person name="Alvarado L."/>
            <person name="Arachchi H.M."/>
            <person name="Berlin A.M."/>
            <person name="Chapman S.B."/>
            <person name="Gainer-Dewar J."/>
            <person name="Goldberg J."/>
            <person name="Griggs A."/>
            <person name="Gujja S."/>
            <person name="Hansen M."/>
            <person name="Howarth C."/>
            <person name="Imamovic A."/>
            <person name="Ireland A."/>
            <person name="Larimer J."/>
            <person name="McCowan C."/>
            <person name="Murphy C."/>
            <person name="Pearson M."/>
            <person name="Poon T.W."/>
            <person name="Priest M."/>
            <person name="Roberts A."/>
            <person name="Saif S."/>
            <person name="Shea T."/>
            <person name="Sisk P."/>
            <person name="Sykes S."/>
            <person name="Wortman J."/>
            <person name="Nusbaum C."/>
            <person name="Birren B."/>
        </authorList>
    </citation>
    <scope>NUCLEOTIDE SEQUENCE [LARGE SCALE GENOMIC DNA]</scope>
    <source>
        <strain evidence="2">A-37</strain>
    </source>
</reference>
<dbReference type="EMBL" id="AXCM01000144">
    <property type="status" value="NOT_ANNOTATED_CDS"/>
    <property type="molecule type" value="Genomic_DNA"/>
</dbReference>
<name>A0A182M6M5_9DIPT</name>
<organism evidence="1 2">
    <name type="scientific">Anopheles culicifacies</name>
    <dbReference type="NCBI Taxonomy" id="139723"/>
    <lineage>
        <taxon>Eukaryota</taxon>
        <taxon>Metazoa</taxon>
        <taxon>Ecdysozoa</taxon>
        <taxon>Arthropoda</taxon>
        <taxon>Hexapoda</taxon>
        <taxon>Insecta</taxon>
        <taxon>Pterygota</taxon>
        <taxon>Neoptera</taxon>
        <taxon>Endopterygota</taxon>
        <taxon>Diptera</taxon>
        <taxon>Nematocera</taxon>
        <taxon>Culicoidea</taxon>
        <taxon>Culicidae</taxon>
        <taxon>Anophelinae</taxon>
        <taxon>Anopheles</taxon>
        <taxon>culicifacies species complex</taxon>
    </lineage>
</organism>
<evidence type="ECO:0000313" key="2">
    <source>
        <dbReference type="Proteomes" id="UP000075883"/>
    </source>
</evidence>
<dbReference type="EnsemblMetazoa" id="ACUA010775-RA">
    <property type="protein sequence ID" value="ACUA010775-PA"/>
    <property type="gene ID" value="ACUA010775"/>
</dbReference>
<dbReference type="Proteomes" id="UP000075883">
    <property type="component" value="Unassembled WGS sequence"/>
</dbReference>
<protein>
    <recommendedName>
        <fullName evidence="3">t-SNARE coiled-coil homology domain-containing protein</fullName>
    </recommendedName>
</protein>
<dbReference type="STRING" id="139723.A0A182M6M5"/>